<name>A0A8S1XCX1_9CILI</name>
<dbReference type="PANTHER" id="PTHR22911:SF137">
    <property type="entry name" value="SOLUTE CARRIER FAMILY 35 MEMBER G2-RELATED"/>
    <property type="match status" value="1"/>
</dbReference>
<dbReference type="EMBL" id="CAJJDO010000120">
    <property type="protein sequence ID" value="CAD8199017.1"/>
    <property type="molecule type" value="Genomic_DNA"/>
</dbReference>
<gene>
    <name evidence="3" type="ORF">PPENT_87.1.T1200120</name>
</gene>
<dbReference type="OrthoDB" id="306876at2759"/>
<evidence type="ECO:0000259" key="2">
    <source>
        <dbReference type="Pfam" id="PF00892"/>
    </source>
</evidence>
<keyword evidence="1" id="KW-1133">Transmembrane helix</keyword>
<feature type="transmembrane region" description="Helical" evidence="1">
    <location>
        <begin position="167"/>
        <end position="189"/>
    </location>
</feature>
<feature type="transmembrane region" description="Helical" evidence="1">
    <location>
        <begin position="104"/>
        <end position="122"/>
    </location>
</feature>
<comment type="caution">
    <text evidence="3">The sequence shown here is derived from an EMBL/GenBank/DDBJ whole genome shotgun (WGS) entry which is preliminary data.</text>
</comment>
<dbReference type="GO" id="GO:0016020">
    <property type="term" value="C:membrane"/>
    <property type="evidence" value="ECO:0007669"/>
    <property type="project" value="InterPro"/>
</dbReference>
<dbReference type="AlphaFoldDB" id="A0A8S1XCX1"/>
<dbReference type="PANTHER" id="PTHR22911">
    <property type="entry name" value="ACYL-MALONYL CONDENSING ENZYME-RELATED"/>
    <property type="match status" value="1"/>
</dbReference>
<keyword evidence="4" id="KW-1185">Reference proteome</keyword>
<keyword evidence="1" id="KW-0472">Membrane</keyword>
<proteinExistence type="predicted"/>
<feature type="transmembrane region" description="Helical" evidence="1">
    <location>
        <begin position="12"/>
        <end position="35"/>
    </location>
</feature>
<feature type="transmembrane region" description="Helical" evidence="1">
    <location>
        <begin position="369"/>
        <end position="398"/>
    </location>
</feature>
<feature type="transmembrane region" description="Helical" evidence="1">
    <location>
        <begin position="129"/>
        <end position="147"/>
    </location>
</feature>
<keyword evidence="1" id="KW-0812">Transmembrane</keyword>
<dbReference type="Pfam" id="PF00892">
    <property type="entry name" value="EamA"/>
    <property type="match status" value="2"/>
</dbReference>
<feature type="domain" description="EamA" evidence="2">
    <location>
        <begin position="17"/>
        <end position="146"/>
    </location>
</feature>
<feature type="transmembrane region" description="Helical" evidence="1">
    <location>
        <begin position="232"/>
        <end position="249"/>
    </location>
</feature>
<evidence type="ECO:0000313" key="4">
    <source>
        <dbReference type="Proteomes" id="UP000689195"/>
    </source>
</evidence>
<evidence type="ECO:0000313" key="3">
    <source>
        <dbReference type="EMBL" id="CAD8199017.1"/>
    </source>
</evidence>
<organism evidence="3 4">
    <name type="scientific">Paramecium pentaurelia</name>
    <dbReference type="NCBI Taxonomy" id="43138"/>
    <lineage>
        <taxon>Eukaryota</taxon>
        <taxon>Sar</taxon>
        <taxon>Alveolata</taxon>
        <taxon>Ciliophora</taxon>
        <taxon>Intramacronucleata</taxon>
        <taxon>Oligohymenophorea</taxon>
        <taxon>Peniculida</taxon>
        <taxon>Parameciidae</taxon>
        <taxon>Paramecium</taxon>
    </lineage>
</organism>
<dbReference type="InterPro" id="IPR000620">
    <property type="entry name" value="EamA_dom"/>
</dbReference>
<dbReference type="Proteomes" id="UP000689195">
    <property type="component" value="Unassembled WGS sequence"/>
</dbReference>
<accession>A0A8S1XCX1</accession>
<feature type="transmembrane region" description="Helical" evidence="1">
    <location>
        <begin position="286"/>
        <end position="309"/>
    </location>
</feature>
<feature type="transmembrane region" description="Helical" evidence="1">
    <location>
        <begin position="79"/>
        <end position="98"/>
    </location>
</feature>
<protein>
    <recommendedName>
        <fullName evidence="2">EamA domain-containing protein</fullName>
    </recommendedName>
</protein>
<feature type="transmembrane region" description="Helical" evidence="1">
    <location>
        <begin position="201"/>
        <end position="220"/>
    </location>
</feature>
<sequence length="439" mass="49824">MNQLIQELECRHSTAIPIIYSLLSSCFFALTALTIKLVPNVAPTQVLYVRSLFTIMMLKLIAKDKIDSYPQKWINKLQWRGLCGGLGTVGWFWAVRLIQSSEVIVLSKISPLWTALIAAYITKTDKLTLKLLIIILFCIIGVILIARPPFLLMALGQDVNQNTEYDIHMLGVILALSSSITQSIVQVIISHLAKSVHQIAILQYFSFYTIILPMLFELYNQSQLIFPSYQEWVFLLLNSVSGGLAQFFMNRCFILGKLNKMSLVGQSQVLFSYFFDIVVLNESINSLSIIGSILVCGCLITILFFGLCVHAQTERHTLQGALSLLEKAQNDMSVYDQQDPRLYTWFCLLKDSVARLFQPITENKLANQYAIFGSVPGVILMAGLMPMILLVVFSYGMFKYITYEPKKMEFKYAKLPIKEIQKTQNNQLQYPAFCIFGFI</sequence>
<evidence type="ECO:0000256" key="1">
    <source>
        <dbReference type="SAM" id="Phobius"/>
    </source>
</evidence>
<reference evidence="3" key="1">
    <citation type="submission" date="2021-01" db="EMBL/GenBank/DDBJ databases">
        <authorList>
            <consortium name="Genoscope - CEA"/>
            <person name="William W."/>
        </authorList>
    </citation>
    <scope>NUCLEOTIDE SEQUENCE</scope>
</reference>
<feature type="domain" description="EamA" evidence="2">
    <location>
        <begin position="170"/>
        <end position="302"/>
    </location>
</feature>